<feature type="transmembrane region" description="Helical" evidence="7">
    <location>
        <begin position="61"/>
        <end position="82"/>
    </location>
</feature>
<feature type="transmembrane region" description="Helical" evidence="7">
    <location>
        <begin position="159"/>
        <end position="177"/>
    </location>
</feature>
<evidence type="ECO:0000256" key="5">
    <source>
        <dbReference type="ARBA" id="ARBA00022989"/>
    </source>
</evidence>
<organism evidence="9 10">
    <name type="scientific">Sphaerisporangium aureirubrum</name>
    <dbReference type="NCBI Taxonomy" id="1544736"/>
    <lineage>
        <taxon>Bacteria</taxon>
        <taxon>Bacillati</taxon>
        <taxon>Actinomycetota</taxon>
        <taxon>Actinomycetes</taxon>
        <taxon>Streptosporangiales</taxon>
        <taxon>Streptosporangiaceae</taxon>
        <taxon>Sphaerisporangium</taxon>
    </lineage>
</organism>
<keyword evidence="3" id="KW-1003">Cell membrane</keyword>
<proteinExistence type="inferred from homology"/>
<feature type="domain" description="Acyltransferase 3" evidence="8">
    <location>
        <begin position="17"/>
        <end position="331"/>
    </location>
</feature>
<feature type="transmembrane region" description="Helical" evidence="7">
    <location>
        <begin position="134"/>
        <end position="152"/>
    </location>
</feature>
<dbReference type="EMBL" id="JBHSRF010000005">
    <property type="protein sequence ID" value="MFC6080598.1"/>
    <property type="molecule type" value="Genomic_DNA"/>
</dbReference>
<name>A0ABW1NCG8_9ACTN</name>
<feature type="transmembrane region" description="Helical" evidence="7">
    <location>
        <begin position="94"/>
        <end position="114"/>
    </location>
</feature>
<comment type="similarity">
    <text evidence="2">Belongs to the acyltransferase 3 family.</text>
</comment>
<evidence type="ECO:0000259" key="8">
    <source>
        <dbReference type="Pfam" id="PF01757"/>
    </source>
</evidence>
<keyword evidence="9" id="KW-0808">Transferase</keyword>
<feature type="transmembrane region" description="Helical" evidence="7">
    <location>
        <begin position="310"/>
        <end position="332"/>
    </location>
</feature>
<evidence type="ECO:0000313" key="9">
    <source>
        <dbReference type="EMBL" id="MFC6080598.1"/>
    </source>
</evidence>
<comment type="subcellular location">
    <subcellularLocation>
        <location evidence="1">Cell membrane</location>
        <topology evidence="1">Multi-pass membrane protein</topology>
    </subcellularLocation>
</comment>
<keyword evidence="5 7" id="KW-1133">Transmembrane helix</keyword>
<keyword evidence="10" id="KW-1185">Reference proteome</keyword>
<keyword evidence="4 7" id="KW-0812">Transmembrane</keyword>
<evidence type="ECO:0000313" key="10">
    <source>
        <dbReference type="Proteomes" id="UP001596137"/>
    </source>
</evidence>
<dbReference type="InterPro" id="IPR002656">
    <property type="entry name" value="Acyl_transf_3_dom"/>
</dbReference>
<keyword evidence="9" id="KW-0012">Acyltransferase</keyword>
<sequence length="364" mass="39127">MSSPVWPGGREAVRREVWADAAKGACILLVVLWHVITKDYLRIGWRVEVPVPGAWGTLGDLLLTLRMPLFFTISGMFAARALRRPWATVARTRVARFLYLYVLWVSIHTVLLGLTPGFDTTRAHDPAGFAEQLIITPPNLWYLYALALYFTLAKALRRVPAPLLITAALALSIAVAAWPAPLPGNRASLLQNLVFFLAGLYLRPHLERLAAPTGARRAALLGAGYAAALAVMTVAGAQRLPGVWPAVCALAVAFGVSAAPLLAAVPAVGEGLARLGRRTLPVYVIHMPVLALLDHALAGPLSAARGPASWYVLAALHPILMTALVVVLCLLAETALRKARATWLFDLPSRTRRAAAEPVGDRQA</sequence>
<accession>A0ABW1NCG8</accession>
<dbReference type="GO" id="GO:0016746">
    <property type="term" value="F:acyltransferase activity"/>
    <property type="evidence" value="ECO:0007669"/>
    <property type="project" value="UniProtKB-KW"/>
</dbReference>
<feature type="transmembrane region" description="Helical" evidence="7">
    <location>
        <begin position="189"/>
        <end position="206"/>
    </location>
</feature>
<evidence type="ECO:0000256" key="2">
    <source>
        <dbReference type="ARBA" id="ARBA00007400"/>
    </source>
</evidence>
<dbReference type="RefSeq" id="WP_380747542.1">
    <property type="nucleotide sequence ID" value="NZ_JBHSRF010000005.1"/>
</dbReference>
<feature type="transmembrane region" description="Helical" evidence="7">
    <location>
        <begin position="218"/>
        <end position="237"/>
    </location>
</feature>
<feature type="transmembrane region" description="Helical" evidence="7">
    <location>
        <begin position="243"/>
        <end position="268"/>
    </location>
</feature>
<keyword evidence="6 7" id="KW-0472">Membrane</keyword>
<dbReference type="PANTHER" id="PTHR40074:SF4">
    <property type="entry name" value="INNER MEMBRANE PROTEIN YCFT"/>
    <property type="match status" value="1"/>
</dbReference>
<evidence type="ECO:0000256" key="1">
    <source>
        <dbReference type="ARBA" id="ARBA00004651"/>
    </source>
</evidence>
<comment type="caution">
    <text evidence="9">The sequence shown here is derived from an EMBL/GenBank/DDBJ whole genome shotgun (WGS) entry which is preliminary data.</text>
</comment>
<dbReference type="Proteomes" id="UP001596137">
    <property type="component" value="Unassembled WGS sequence"/>
</dbReference>
<protein>
    <submittedName>
        <fullName evidence="9">Acyltransferase family protein</fullName>
    </submittedName>
</protein>
<reference evidence="10" key="1">
    <citation type="journal article" date="2019" name="Int. J. Syst. Evol. Microbiol.">
        <title>The Global Catalogue of Microorganisms (GCM) 10K type strain sequencing project: providing services to taxonomists for standard genome sequencing and annotation.</title>
        <authorList>
            <consortium name="The Broad Institute Genomics Platform"/>
            <consortium name="The Broad Institute Genome Sequencing Center for Infectious Disease"/>
            <person name="Wu L."/>
            <person name="Ma J."/>
        </authorList>
    </citation>
    <scope>NUCLEOTIDE SEQUENCE [LARGE SCALE GENOMIC DNA]</scope>
    <source>
        <strain evidence="10">JCM 30346</strain>
    </source>
</reference>
<gene>
    <name evidence="9" type="ORF">ACFP1K_05475</name>
</gene>
<evidence type="ECO:0000256" key="7">
    <source>
        <dbReference type="SAM" id="Phobius"/>
    </source>
</evidence>
<dbReference type="PANTHER" id="PTHR40074">
    <property type="entry name" value="O-ACETYLTRANSFERASE WECH"/>
    <property type="match status" value="1"/>
</dbReference>
<evidence type="ECO:0000256" key="4">
    <source>
        <dbReference type="ARBA" id="ARBA00022692"/>
    </source>
</evidence>
<dbReference type="Pfam" id="PF01757">
    <property type="entry name" value="Acyl_transf_3"/>
    <property type="match status" value="1"/>
</dbReference>
<feature type="transmembrane region" description="Helical" evidence="7">
    <location>
        <begin position="280"/>
        <end position="298"/>
    </location>
</feature>
<evidence type="ECO:0000256" key="6">
    <source>
        <dbReference type="ARBA" id="ARBA00023136"/>
    </source>
</evidence>
<evidence type="ECO:0000256" key="3">
    <source>
        <dbReference type="ARBA" id="ARBA00022475"/>
    </source>
</evidence>